<comment type="caution">
    <text evidence="12">The sequence shown here is derived from an EMBL/GenBank/DDBJ whole genome shotgun (WGS) entry which is preliminary data.</text>
</comment>
<evidence type="ECO:0000256" key="9">
    <source>
        <dbReference type="RuleBase" id="RU004413"/>
    </source>
</evidence>
<proteinExistence type="inferred from homology"/>
<dbReference type="EMBL" id="AAQH01000012">
    <property type="protein sequence ID" value="EAT11909.1"/>
    <property type="molecule type" value="Genomic_DNA"/>
</dbReference>
<reference evidence="12 13" key="1">
    <citation type="submission" date="2006-03" db="EMBL/GenBank/DDBJ databases">
        <authorList>
            <person name="Pinhassi J."/>
            <person name="Pedros-Alio C."/>
            <person name="Ferriera S."/>
            <person name="Johnson J."/>
            <person name="Kravitz S."/>
            <person name="Halpern A."/>
            <person name="Remington K."/>
            <person name="Beeson K."/>
            <person name="Tran B."/>
            <person name="Rogers Y.-H."/>
            <person name="Friedman R."/>
            <person name="Venter J.C."/>
        </authorList>
    </citation>
    <scope>NUCLEOTIDE SEQUENCE [LARGE SCALE GENOMIC DNA]</scope>
    <source>
        <strain evidence="12 13">RED65</strain>
    </source>
</reference>
<dbReference type="InterPro" id="IPR047873">
    <property type="entry name" value="Ribosomal_uL16"/>
</dbReference>
<dbReference type="PANTHER" id="PTHR12220:SF13">
    <property type="entry name" value="LARGE RIBOSOMAL SUBUNIT PROTEIN UL16M"/>
    <property type="match status" value="1"/>
</dbReference>
<evidence type="ECO:0000256" key="3">
    <source>
        <dbReference type="ARBA" id="ARBA00022730"/>
    </source>
</evidence>
<dbReference type="SUPFAM" id="SSF54686">
    <property type="entry name" value="Ribosomal protein L16p/L10e"/>
    <property type="match status" value="1"/>
</dbReference>
<keyword evidence="2 8" id="KW-0820">tRNA-binding</keyword>
<dbReference type="PRINTS" id="PR00060">
    <property type="entry name" value="RIBOSOMALL16"/>
</dbReference>
<protein>
    <recommendedName>
        <fullName evidence="7 8">Large ribosomal subunit protein uL16</fullName>
    </recommendedName>
</protein>
<dbReference type="GO" id="GO:0006412">
    <property type="term" value="P:translation"/>
    <property type="evidence" value="ECO:0007669"/>
    <property type="project" value="UniProtKB-UniRule"/>
</dbReference>
<name>Q1N0W5_9GAMM</name>
<dbReference type="GO" id="GO:0003735">
    <property type="term" value="F:structural constituent of ribosome"/>
    <property type="evidence" value="ECO:0007669"/>
    <property type="project" value="InterPro"/>
</dbReference>
<dbReference type="HAMAP" id="MF_01342">
    <property type="entry name" value="Ribosomal_uL16"/>
    <property type="match status" value="1"/>
</dbReference>
<feature type="region of interest" description="Disordered" evidence="11">
    <location>
        <begin position="1"/>
        <end position="20"/>
    </location>
</feature>
<organism evidence="12 13">
    <name type="scientific">Bermanella marisrubri</name>
    <dbReference type="NCBI Taxonomy" id="207949"/>
    <lineage>
        <taxon>Bacteria</taxon>
        <taxon>Pseudomonadati</taxon>
        <taxon>Pseudomonadota</taxon>
        <taxon>Gammaproteobacteria</taxon>
        <taxon>Oceanospirillales</taxon>
        <taxon>Oceanospirillaceae</taxon>
        <taxon>Bermanella</taxon>
    </lineage>
</organism>
<comment type="function">
    <text evidence="8 10">Binds 23S rRNA and is also seen to make contacts with the A and possibly P site tRNAs.</text>
</comment>
<dbReference type="PANTHER" id="PTHR12220">
    <property type="entry name" value="50S/60S RIBOSOMAL PROTEIN L16"/>
    <property type="match status" value="1"/>
</dbReference>
<comment type="similarity">
    <text evidence="1 8 9">Belongs to the universal ribosomal protein uL16 family.</text>
</comment>
<dbReference type="InterPro" id="IPR016180">
    <property type="entry name" value="Ribosomal_uL16_dom"/>
</dbReference>
<dbReference type="InterPro" id="IPR000114">
    <property type="entry name" value="Ribosomal_uL16_bact-type"/>
</dbReference>
<evidence type="ECO:0000256" key="8">
    <source>
        <dbReference type="HAMAP-Rule" id="MF_01342"/>
    </source>
</evidence>
<dbReference type="NCBIfam" id="TIGR01164">
    <property type="entry name" value="rplP_bact"/>
    <property type="match status" value="1"/>
</dbReference>
<dbReference type="InterPro" id="IPR036920">
    <property type="entry name" value="Ribosomal_uL16_sf"/>
</dbReference>
<dbReference type="HOGENOM" id="CLU_078858_2_1_6"/>
<evidence type="ECO:0000256" key="11">
    <source>
        <dbReference type="SAM" id="MobiDB-lite"/>
    </source>
</evidence>
<sequence length="136" mass="15448">MLQPKRMKFRKMHKGRNRGLAKGNKVSFGEFGLKATGRGRITARQIESARRAMNRKIKRGGKIWIRIFPDKPITSKPLEVRQGKGKGNVEYWVCQIQPGRVLYEMEGVSEELAREAFSLAAAKLPVSTTFVTRTVM</sequence>
<keyword evidence="4 8" id="KW-0694">RNA-binding</keyword>
<evidence type="ECO:0000256" key="5">
    <source>
        <dbReference type="ARBA" id="ARBA00022980"/>
    </source>
</evidence>
<dbReference type="Proteomes" id="UP000004263">
    <property type="component" value="Unassembled WGS sequence"/>
</dbReference>
<keyword evidence="6 8" id="KW-0687">Ribonucleoprotein</keyword>
<evidence type="ECO:0000256" key="6">
    <source>
        <dbReference type="ARBA" id="ARBA00023274"/>
    </source>
</evidence>
<dbReference type="OrthoDB" id="9802589at2"/>
<dbReference type="RefSeq" id="WP_007017870.1">
    <property type="nucleotide sequence ID" value="NZ_CH724115.1"/>
</dbReference>
<dbReference type="Pfam" id="PF00252">
    <property type="entry name" value="Ribosomal_L16"/>
    <property type="match status" value="1"/>
</dbReference>
<keyword evidence="3 8" id="KW-0699">rRNA-binding</keyword>
<dbReference type="CDD" id="cd01433">
    <property type="entry name" value="Ribosomal_L16_L10e"/>
    <property type="match status" value="1"/>
</dbReference>
<evidence type="ECO:0000256" key="7">
    <source>
        <dbReference type="ARBA" id="ARBA00035198"/>
    </source>
</evidence>
<evidence type="ECO:0000256" key="4">
    <source>
        <dbReference type="ARBA" id="ARBA00022884"/>
    </source>
</evidence>
<dbReference type="GO" id="GO:0000049">
    <property type="term" value="F:tRNA binding"/>
    <property type="evidence" value="ECO:0007669"/>
    <property type="project" value="UniProtKB-KW"/>
</dbReference>
<comment type="subunit">
    <text evidence="8 10">Part of the 50S ribosomal subunit.</text>
</comment>
<dbReference type="STRING" id="207949.RED65_14147"/>
<gene>
    <name evidence="8" type="primary">rplP</name>
    <name evidence="12" type="ORF">RED65_14147</name>
</gene>
<dbReference type="GO" id="GO:0022625">
    <property type="term" value="C:cytosolic large ribosomal subunit"/>
    <property type="evidence" value="ECO:0007669"/>
    <property type="project" value="TreeGrafter"/>
</dbReference>
<dbReference type="InterPro" id="IPR020798">
    <property type="entry name" value="Ribosomal_uL16_CS"/>
</dbReference>
<accession>Q1N0W5</accession>
<keyword evidence="13" id="KW-1185">Reference proteome</keyword>
<dbReference type="Gene3D" id="3.90.1170.10">
    <property type="entry name" value="Ribosomal protein L10e/L16"/>
    <property type="match status" value="1"/>
</dbReference>
<keyword evidence="5 8" id="KW-0689">Ribosomal protein</keyword>
<dbReference type="GO" id="GO:0019843">
    <property type="term" value="F:rRNA binding"/>
    <property type="evidence" value="ECO:0007669"/>
    <property type="project" value="UniProtKB-UniRule"/>
</dbReference>
<dbReference type="AlphaFoldDB" id="Q1N0W5"/>
<evidence type="ECO:0000256" key="1">
    <source>
        <dbReference type="ARBA" id="ARBA00008931"/>
    </source>
</evidence>
<evidence type="ECO:0000313" key="13">
    <source>
        <dbReference type="Proteomes" id="UP000004263"/>
    </source>
</evidence>
<feature type="compositionally biased region" description="Basic residues" evidence="11">
    <location>
        <begin position="1"/>
        <end position="19"/>
    </location>
</feature>
<dbReference type="PROSITE" id="PS00586">
    <property type="entry name" value="RIBOSOMAL_L16_1"/>
    <property type="match status" value="1"/>
</dbReference>
<evidence type="ECO:0000256" key="2">
    <source>
        <dbReference type="ARBA" id="ARBA00022555"/>
    </source>
</evidence>
<dbReference type="FunFam" id="3.90.1170.10:FF:000001">
    <property type="entry name" value="50S ribosomal protein L16"/>
    <property type="match status" value="1"/>
</dbReference>
<evidence type="ECO:0000313" key="12">
    <source>
        <dbReference type="EMBL" id="EAT11909.1"/>
    </source>
</evidence>
<evidence type="ECO:0000256" key="10">
    <source>
        <dbReference type="RuleBase" id="RU004414"/>
    </source>
</evidence>